<proteinExistence type="predicted"/>
<accession>A0A7L5EIF6</accession>
<evidence type="ECO:0000256" key="1">
    <source>
        <dbReference type="SAM" id="MobiDB-lite"/>
    </source>
</evidence>
<name>A0A7L5EIF6_PARDI</name>
<dbReference type="AlphaFoldDB" id="A0A7L5EIF6"/>
<evidence type="ECO:0000313" key="2">
    <source>
        <dbReference type="EMBL" id="QJE28442.1"/>
    </source>
</evidence>
<dbReference type="EMBL" id="CP051672">
    <property type="protein sequence ID" value="QJE28442.1"/>
    <property type="molecule type" value="Genomic_DNA"/>
</dbReference>
<feature type="region of interest" description="Disordered" evidence="1">
    <location>
        <begin position="1"/>
        <end position="60"/>
    </location>
</feature>
<sequence length="60" mass="6702">MNNDIPADNKRKATLSFGRPQRTGVKRRDRSERPEHPCLSAASWDATASAGLEVARQRQP</sequence>
<dbReference type="Proteomes" id="UP000501982">
    <property type="component" value="Chromosome"/>
</dbReference>
<evidence type="ECO:0000313" key="3">
    <source>
        <dbReference type="Proteomes" id="UP000501982"/>
    </source>
</evidence>
<reference evidence="2 3" key="1">
    <citation type="submission" date="2020-04" db="EMBL/GenBank/DDBJ databases">
        <title>Complete Genomes and Methylome analysis of CBBP consortium that reverse antibiotic-induced susceptibility to vancomycin-resistant Enterococcus faecium infection.</title>
        <authorList>
            <person name="Fomenkov A."/>
            <person name="Zhang Z."/>
            <person name="Pamer E."/>
            <person name="Roberts R.J."/>
        </authorList>
    </citation>
    <scope>NUCLEOTIDE SEQUENCE [LARGE SCALE GENOMIC DNA]</scope>
    <source>
        <strain evidence="3">CBBP</strain>
    </source>
</reference>
<protein>
    <submittedName>
        <fullName evidence="2">Uncharacterized protein</fullName>
    </submittedName>
</protein>
<gene>
    <name evidence="2" type="ORF">HHO38_08880</name>
</gene>
<organism evidence="2 3">
    <name type="scientific">Parabacteroides distasonis</name>
    <dbReference type="NCBI Taxonomy" id="823"/>
    <lineage>
        <taxon>Bacteria</taxon>
        <taxon>Pseudomonadati</taxon>
        <taxon>Bacteroidota</taxon>
        <taxon>Bacteroidia</taxon>
        <taxon>Bacteroidales</taxon>
        <taxon>Tannerellaceae</taxon>
        <taxon>Parabacteroides</taxon>
    </lineage>
</organism>